<gene>
    <name evidence="1" type="ORF">AYI69_g1682</name>
</gene>
<sequence>MPIDHSTGLPIWDAPDCFDYDRLKDIIANIKLSYSATKTIPKPNHSALSHWSLPSTLPPTCTSTSTPNTTPSKALALALPPSTLLIIVEGILLYNCQALLPLFDVRIFLLASKNLCKTRRSDRNTQLSLAPLDPLQLLELDDQPIFHESPLYFDAIVWPNYLRFSPFADHNPVSSLYPITTIDVDSISHHQLINSASSLINAHIQSLSLPQ</sequence>
<accession>A0A1R1YPJ0</accession>
<dbReference type="OrthoDB" id="10041966at2759"/>
<evidence type="ECO:0008006" key="3">
    <source>
        <dbReference type="Google" id="ProtNLM"/>
    </source>
</evidence>
<keyword evidence="2" id="KW-1185">Reference proteome</keyword>
<dbReference type="EMBL" id="LSSM01000464">
    <property type="protein sequence ID" value="OMJ28829.1"/>
    <property type="molecule type" value="Genomic_DNA"/>
</dbReference>
<reference evidence="2" key="1">
    <citation type="submission" date="2017-01" db="EMBL/GenBank/DDBJ databases">
        <authorList>
            <person name="Wang Y."/>
            <person name="White M."/>
            <person name="Kvist S."/>
            <person name="Moncalvo J.-M."/>
        </authorList>
    </citation>
    <scope>NUCLEOTIDE SEQUENCE [LARGE SCALE GENOMIC DNA]</scope>
    <source>
        <strain evidence="2">ID-206-W2</strain>
    </source>
</reference>
<dbReference type="Gene3D" id="3.40.50.300">
    <property type="entry name" value="P-loop containing nucleotide triphosphate hydrolases"/>
    <property type="match status" value="1"/>
</dbReference>
<comment type="caution">
    <text evidence="1">The sequence shown here is derived from an EMBL/GenBank/DDBJ whole genome shotgun (WGS) entry which is preliminary data.</text>
</comment>
<dbReference type="AlphaFoldDB" id="A0A1R1YPJ0"/>
<dbReference type="InterPro" id="IPR027417">
    <property type="entry name" value="P-loop_NTPase"/>
</dbReference>
<name>A0A1R1YPJ0_9FUNG</name>
<organism evidence="1 2">
    <name type="scientific">Smittium culicis</name>
    <dbReference type="NCBI Taxonomy" id="133412"/>
    <lineage>
        <taxon>Eukaryota</taxon>
        <taxon>Fungi</taxon>
        <taxon>Fungi incertae sedis</taxon>
        <taxon>Zoopagomycota</taxon>
        <taxon>Kickxellomycotina</taxon>
        <taxon>Harpellomycetes</taxon>
        <taxon>Harpellales</taxon>
        <taxon>Legeriomycetaceae</taxon>
        <taxon>Smittium</taxon>
    </lineage>
</organism>
<proteinExistence type="predicted"/>
<protein>
    <recommendedName>
        <fullName evidence="3">Nicotinamide riboside kinase</fullName>
    </recommendedName>
</protein>
<evidence type="ECO:0000313" key="2">
    <source>
        <dbReference type="Proteomes" id="UP000187429"/>
    </source>
</evidence>
<dbReference type="Proteomes" id="UP000187429">
    <property type="component" value="Unassembled WGS sequence"/>
</dbReference>
<evidence type="ECO:0000313" key="1">
    <source>
        <dbReference type="EMBL" id="OMJ28829.1"/>
    </source>
</evidence>